<keyword evidence="12" id="KW-0812">Transmembrane</keyword>
<comment type="catalytic activity">
    <reaction evidence="1">
        <text>Hydrolysis of terminal non-reducing alpha-L-arabinofuranoside residues in alpha-L-arabinosides.</text>
        <dbReference type="EC" id="3.2.1.55"/>
    </reaction>
</comment>
<reference evidence="16 17" key="1">
    <citation type="submission" date="2023-06" db="EMBL/GenBank/DDBJ databases">
        <title>Identification and characterization of horizontal gene transfer across gut microbiota members of farm animals based on homology search.</title>
        <authorList>
            <person name="Schwarzerova J."/>
            <person name="Nykrynova M."/>
            <person name="Jureckova K."/>
            <person name="Cejkova D."/>
            <person name="Rychlik I."/>
        </authorList>
    </citation>
    <scope>NUCLEOTIDE SEQUENCE [LARGE SCALE GENOMIC DNA]</scope>
    <source>
        <strain evidence="16 17">ET39</strain>
    </source>
</reference>
<evidence type="ECO:0000256" key="11">
    <source>
        <dbReference type="SAM" id="MobiDB-lite"/>
    </source>
</evidence>
<evidence type="ECO:0000256" key="7">
    <source>
        <dbReference type="ARBA" id="ARBA00022801"/>
    </source>
</evidence>
<dbReference type="SUPFAM" id="SSF51011">
    <property type="entry name" value="Glycosyl hydrolase domain"/>
    <property type="match status" value="1"/>
</dbReference>
<organism evidence="16 17">
    <name type="scientific">Amedibacillus dolichus</name>
    <dbReference type="NCBI Taxonomy" id="31971"/>
    <lineage>
        <taxon>Bacteria</taxon>
        <taxon>Bacillati</taxon>
        <taxon>Bacillota</taxon>
        <taxon>Erysipelotrichia</taxon>
        <taxon>Erysipelotrichales</taxon>
        <taxon>Erysipelotrichaceae</taxon>
        <taxon>Amedibacillus</taxon>
    </lineage>
</organism>
<dbReference type="Pfam" id="PF06964">
    <property type="entry name" value="Alpha-L-AF_C"/>
    <property type="match status" value="1"/>
</dbReference>
<dbReference type="InterPro" id="IPR010720">
    <property type="entry name" value="Alpha-L-AF_C"/>
</dbReference>
<reference evidence="16 17" key="3">
    <citation type="submission" date="2023-06" db="EMBL/GenBank/DDBJ databases">
        <authorList>
            <person name="Zeman M."/>
            <person name="Kubasova T."/>
            <person name="Jahodarova E."/>
            <person name="Nykrynova M."/>
            <person name="Rychlik I."/>
        </authorList>
    </citation>
    <scope>NUCLEOTIDE SEQUENCE [LARGE SCALE GENOMIC DNA]</scope>
    <source>
        <strain evidence="16 17">ET39</strain>
    </source>
</reference>
<evidence type="ECO:0000256" key="3">
    <source>
        <dbReference type="ARBA" id="ARBA00007186"/>
    </source>
</evidence>
<dbReference type="SUPFAM" id="SSF49899">
    <property type="entry name" value="Concanavalin A-like lectins/glucanases"/>
    <property type="match status" value="1"/>
</dbReference>
<dbReference type="PANTHER" id="PTHR43576:SF3">
    <property type="entry name" value="ALPHA-L-ARABINOFURANOSIDASE C"/>
    <property type="match status" value="1"/>
</dbReference>
<dbReference type="PANTHER" id="PTHR43576">
    <property type="entry name" value="ALPHA-L-ARABINOFURANOSIDASE C-RELATED"/>
    <property type="match status" value="1"/>
</dbReference>
<reference evidence="17" key="2">
    <citation type="submission" date="2023-06" db="EMBL/GenBank/DDBJ databases">
        <title>Identification and characterization of horizontal gene transfer across gut microbiota members of farm animals based on homology search.</title>
        <authorList>
            <person name="Zeman M."/>
            <person name="Kubasova T."/>
            <person name="Jahodarova E."/>
            <person name="Nykrynova M."/>
            <person name="Rychlik I."/>
        </authorList>
    </citation>
    <scope>NUCLEOTIDE SEQUENCE [LARGE SCALE GENOMIC DNA]</scope>
    <source>
        <strain evidence="17">ET39</strain>
    </source>
</reference>
<sequence>MKRLTNTLLAACIAGSTVFSSMSFLKAEEQVNLDDGLKNYWNFENVDVGATDIPSNDGKNTNAVLEGSGVAIEQRDEVFGKVLHFGNVNDSCMKISNYINTSGDTSFSMWYRYEPHSGDQSNASTVLLQQDGSGRSLLTLKASGNYHTFVNGQDVVSDATVSSGSWQHITITFDQTNNKVKFYINGVLDCEKALNDNVVNATTALLIGRHKNTNNGDPHAMRGDVDELRIYEKVLTDAEAKAIYAEKGVDIEKANLAQALQDARALYNSGKLDVSAPQAVELHKAILETQALLEQDAPSLDAILAAKAKLSETVALYQAAAPVVLSINMGNVERTIDSDSIFGINHRYAFNGYGSFDPETMQVKEDFQQLYEQVGFGSIRYPGGTISNLFNWKTTLGAKEQRKKQIHGFYNNPGQGGIEPNFGIGEIATFADEVGSEVVYVYSLARGNAQDAADLVEYLNAEVGTNPNGGVDWAAVRAENGHPDPYNIRYFEIGNEMNQGGGDGTASQQYWTAFVSGGSENAYISGGTASFTKQYAVCEEDWNKTASVSDGSANLVRYMRYANVNPKMLDDEGNLVDDPDFVAVQKDSVHVYVGDEGWQIVDSLAAAGANEKVVEIDYATGAIHFGDGTHGAIPAKGQQIYVTYKVDRDGFIEISQALKETTEQINEAQGSSYEAHVYSSYESHSFITKMADLGANDLYDGMTIHPYSGTPNGASDEAWYDDAMKKAENTGIGRVQEYVDMLPEGKVPVISEFGIFRDTNTKVRSHAHAMYIAKVMMEYVRLGSPYIQKHCLVDYYSSGGDSLGPTQQAVIQAVPLDGADTTTGEGNFGFFLTPSAYVFQMMNDGFGDYIVESAFDETLTMNNGVTSLTALASKDDTGNLYITVANVDRTTDRKVRLNVAGMDLNNKEMEIQVLNAENFTDENTLDDPDNVTVETNVTKVPEDQMFTFPAHSFTKIKISADSTTPPVENEAPMIHAENKTLTVGDPFDPLAGVYASDKEDGEILLTKDNVVYNDVNTAKAGVYHVTYRVSDLQGSSVEKTITVTVEEKAAVVDKDALWDLLEKYDGYEAGDYTKESWDAFYAAYQNASAVATDSDATQEEVDAAADALARAGAALTLAEKGEDPVTDGDDVRTEKPVDTGASTAAAPLTATVAIAAGAAILLIRKRRTIRG</sequence>
<keyword evidence="6 13" id="KW-0732">Signal</keyword>
<dbReference type="Gene3D" id="2.60.40.10">
    <property type="entry name" value="Immunoglobulins"/>
    <property type="match status" value="1"/>
</dbReference>
<comment type="similarity">
    <text evidence="3">Belongs to the glycosyl hydrolase 51 family.</text>
</comment>
<evidence type="ECO:0000256" key="8">
    <source>
        <dbReference type="ARBA" id="ARBA00023157"/>
    </source>
</evidence>
<dbReference type="InterPro" id="IPR013320">
    <property type="entry name" value="ConA-like_dom_sf"/>
</dbReference>
<dbReference type="InterPro" id="IPR013780">
    <property type="entry name" value="Glyco_hydro_b"/>
</dbReference>
<dbReference type="Gene3D" id="2.60.120.200">
    <property type="match status" value="1"/>
</dbReference>
<feature type="transmembrane region" description="Helical" evidence="12">
    <location>
        <begin position="1144"/>
        <end position="1163"/>
    </location>
</feature>
<keyword evidence="12" id="KW-1133">Transmembrane helix</keyword>
<dbReference type="Gene3D" id="2.60.40.1180">
    <property type="entry name" value="Golgi alpha-mannosidase II"/>
    <property type="match status" value="1"/>
</dbReference>
<keyword evidence="7" id="KW-0378">Hydrolase</keyword>
<evidence type="ECO:0000256" key="9">
    <source>
        <dbReference type="ARBA" id="ARBA00023277"/>
    </source>
</evidence>
<dbReference type="SMART" id="SM00560">
    <property type="entry name" value="LamGL"/>
    <property type="match status" value="1"/>
</dbReference>
<keyword evidence="17" id="KW-1185">Reference proteome</keyword>
<dbReference type="InterPro" id="IPR013783">
    <property type="entry name" value="Ig-like_fold"/>
</dbReference>
<feature type="region of interest" description="Disordered" evidence="11">
    <location>
        <begin position="1119"/>
        <end position="1142"/>
    </location>
</feature>
<dbReference type="Gene3D" id="1.20.1270.70">
    <property type="entry name" value="Designed single chain three-helix bundle"/>
    <property type="match status" value="1"/>
</dbReference>
<evidence type="ECO:0000256" key="10">
    <source>
        <dbReference type="ARBA" id="ARBA00023295"/>
    </source>
</evidence>
<feature type="domain" description="Alpha-L-arabinofuranosidase C-terminal" evidence="15">
    <location>
        <begin position="794"/>
        <end position="952"/>
    </location>
</feature>
<dbReference type="RefSeq" id="WP_289607099.1">
    <property type="nucleotide sequence ID" value="NZ_JAUDCG010000009.1"/>
</dbReference>
<keyword evidence="8" id="KW-1015">Disulfide bond</keyword>
<feature type="signal peptide" evidence="13">
    <location>
        <begin position="1"/>
        <end position="27"/>
    </location>
</feature>
<comment type="subunit">
    <text evidence="4">Homohexamer; trimer of dimers.</text>
</comment>
<dbReference type="Pfam" id="PF13385">
    <property type="entry name" value="Laminin_G_3"/>
    <property type="match status" value="1"/>
</dbReference>
<proteinExistence type="inferred from homology"/>
<dbReference type="SMART" id="SM00813">
    <property type="entry name" value="Alpha-L-AF_C"/>
    <property type="match status" value="1"/>
</dbReference>
<accession>A0ABT7UAF9</accession>
<keyword evidence="12" id="KW-0472">Membrane</keyword>
<dbReference type="SUPFAM" id="SSF51445">
    <property type="entry name" value="(Trans)glycosidases"/>
    <property type="match status" value="2"/>
</dbReference>
<dbReference type="EMBL" id="JAUDCG010000009">
    <property type="protein sequence ID" value="MDM8156635.1"/>
    <property type="molecule type" value="Genomic_DNA"/>
</dbReference>
<evidence type="ECO:0000256" key="4">
    <source>
        <dbReference type="ARBA" id="ARBA00011165"/>
    </source>
</evidence>
<feature type="chain" id="PRO_5047138423" description="non-reducing end alpha-L-arabinofuranosidase" evidence="13">
    <location>
        <begin position="28"/>
        <end position="1171"/>
    </location>
</feature>
<feature type="domain" description="LamG-like jellyroll fold" evidence="14">
    <location>
        <begin position="103"/>
        <end position="238"/>
    </location>
</feature>
<feature type="compositionally biased region" description="Basic and acidic residues" evidence="11">
    <location>
        <begin position="1119"/>
        <end position="1137"/>
    </location>
</feature>
<evidence type="ECO:0000259" key="14">
    <source>
        <dbReference type="SMART" id="SM00560"/>
    </source>
</evidence>
<dbReference type="Proteomes" id="UP001529340">
    <property type="component" value="Unassembled WGS sequence"/>
</dbReference>
<name>A0ABT7UAF9_9FIRM</name>
<keyword evidence="9" id="KW-0119">Carbohydrate metabolism</keyword>
<evidence type="ECO:0000256" key="2">
    <source>
        <dbReference type="ARBA" id="ARBA00004881"/>
    </source>
</evidence>
<dbReference type="EC" id="3.2.1.55" evidence="5"/>
<dbReference type="InterPro" id="IPR006558">
    <property type="entry name" value="LamG-like"/>
</dbReference>
<evidence type="ECO:0000313" key="17">
    <source>
        <dbReference type="Proteomes" id="UP001529340"/>
    </source>
</evidence>
<dbReference type="Pfam" id="PF16403">
    <property type="entry name" value="Bact_surface_Ig-like"/>
    <property type="match status" value="1"/>
</dbReference>
<evidence type="ECO:0000256" key="13">
    <source>
        <dbReference type="SAM" id="SignalP"/>
    </source>
</evidence>
<evidence type="ECO:0000259" key="15">
    <source>
        <dbReference type="SMART" id="SM00813"/>
    </source>
</evidence>
<comment type="caution">
    <text evidence="16">The sequence shown here is derived from an EMBL/GenBank/DDBJ whole genome shotgun (WGS) entry which is preliminary data.</text>
</comment>
<dbReference type="Gene3D" id="3.20.20.80">
    <property type="entry name" value="Glycosidases"/>
    <property type="match status" value="2"/>
</dbReference>
<comment type="pathway">
    <text evidence="2">Glycan metabolism.</text>
</comment>
<protein>
    <recommendedName>
        <fullName evidence="5">non-reducing end alpha-L-arabinofuranosidase</fullName>
        <ecNumber evidence="5">3.2.1.55</ecNumber>
    </recommendedName>
</protein>
<evidence type="ECO:0000313" key="16">
    <source>
        <dbReference type="EMBL" id="MDM8156635.1"/>
    </source>
</evidence>
<keyword evidence="10" id="KW-0326">Glycosidase</keyword>
<dbReference type="InterPro" id="IPR032179">
    <property type="entry name" value="Cry22Aa_Ig-like"/>
</dbReference>
<dbReference type="InterPro" id="IPR017853">
    <property type="entry name" value="GH"/>
</dbReference>
<gene>
    <name evidence="16" type="ORF">QUV96_03155</name>
</gene>
<dbReference type="InterPro" id="IPR055235">
    <property type="entry name" value="ASD1_cat"/>
</dbReference>
<evidence type="ECO:0000256" key="12">
    <source>
        <dbReference type="SAM" id="Phobius"/>
    </source>
</evidence>
<dbReference type="Pfam" id="PF22848">
    <property type="entry name" value="ASD1_dom"/>
    <property type="match status" value="1"/>
</dbReference>
<evidence type="ECO:0000256" key="5">
    <source>
        <dbReference type="ARBA" id="ARBA00012670"/>
    </source>
</evidence>
<evidence type="ECO:0000256" key="1">
    <source>
        <dbReference type="ARBA" id="ARBA00001462"/>
    </source>
</evidence>
<evidence type="ECO:0000256" key="6">
    <source>
        <dbReference type="ARBA" id="ARBA00022729"/>
    </source>
</evidence>